<dbReference type="PANTHER" id="PTHR48081:SF6">
    <property type="entry name" value="PEPTIDASE S9 PROLYL OLIGOPEPTIDASE CATALYTIC DOMAIN-CONTAINING PROTEIN"/>
    <property type="match status" value="1"/>
</dbReference>
<dbReference type="PANTHER" id="PTHR48081">
    <property type="entry name" value="AB HYDROLASE SUPERFAMILY PROTEIN C4A8.06C"/>
    <property type="match status" value="1"/>
</dbReference>
<feature type="transmembrane region" description="Helical" evidence="4">
    <location>
        <begin position="12"/>
        <end position="29"/>
    </location>
</feature>
<sequence length="341" mass="38974">MGRTKKTRRFRFWILISFVLIVLVPYILVNSTPALTALFVRKLFETPIATQPAGYASYSSQVQVRHDLTYPSRYKDNRFDIYLPQSSNADEAKSYPTIIWVHGGAYVGGDKKDLAIFSTMLASHGYAVLAMNYERAPEAKYPTPILQLDECYQYVRANPDRFPIDTNRLFFAGDSAGAQIASNYTAIQTNSDLARQMGMKQAVPRDTIKGMLLYCGPFDLQLFHSTKYSLPVQFFLNQVAWSYIGEKNWHEVEKVKLASVVNFVTKDYPPTFITDGNKNSFEEHGRELAARLEAVNVPVHTLFFEQEEAVTEHEFQFKLDTESGMKALEQSLSFLRQYESR</sequence>
<dbReference type="RefSeq" id="WP_138187766.1">
    <property type="nucleotide sequence ID" value="NZ_LS992241.1"/>
</dbReference>
<keyword evidence="4" id="KW-0812">Transmembrane</keyword>
<evidence type="ECO:0000259" key="5">
    <source>
        <dbReference type="Pfam" id="PF20434"/>
    </source>
</evidence>
<dbReference type="InterPro" id="IPR029058">
    <property type="entry name" value="AB_hydrolase_fold"/>
</dbReference>
<dbReference type="InterPro" id="IPR049492">
    <property type="entry name" value="BD-FAE-like_dom"/>
</dbReference>
<feature type="domain" description="BD-FAE-like" evidence="5">
    <location>
        <begin position="80"/>
        <end position="279"/>
    </location>
</feature>
<evidence type="ECO:0000256" key="1">
    <source>
        <dbReference type="ARBA" id="ARBA00010515"/>
    </source>
</evidence>
<evidence type="ECO:0000256" key="3">
    <source>
        <dbReference type="PROSITE-ProRule" id="PRU10038"/>
    </source>
</evidence>
<evidence type="ECO:0000256" key="2">
    <source>
        <dbReference type="ARBA" id="ARBA00022801"/>
    </source>
</evidence>
<organism evidence="6 7">
    <name type="scientific">Paenibacillus alvei</name>
    <name type="common">Bacillus alvei</name>
    <dbReference type="NCBI Taxonomy" id="44250"/>
    <lineage>
        <taxon>Bacteria</taxon>
        <taxon>Bacillati</taxon>
        <taxon>Bacillota</taxon>
        <taxon>Bacilli</taxon>
        <taxon>Bacillales</taxon>
        <taxon>Paenibacillaceae</taxon>
        <taxon>Paenibacillus</taxon>
    </lineage>
</organism>
<dbReference type="Proteomes" id="UP000304148">
    <property type="component" value="Chromosome"/>
</dbReference>
<evidence type="ECO:0000313" key="7">
    <source>
        <dbReference type="Proteomes" id="UP000304148"/>
    </source>
</evidence>
<keyword evidence="2 6" id="KW-0378">Hydrolase</keyword>
<dbReference type="SUPFAM" id="SSF53474">
    <property type="entry name" value="alpha/beta-Hydrolases"/>
    <property type="match status" value="1"/>
</dbReference>
<dbReference type="Pfam" id="PF20434">
    <property type="entry name" value="BD-FAE"/>
    <property type="match status" value="1"/>
</dbReference>
<feature type="active site" evidence="3">
    <location>
        <position position="175"/>
    </location>
</feature>
<reference evidence="7" key="1">
    <citation type="submission" date="2018-08" db="EMBL/GenBank/DDBJ databases">
        <authorList>
            <person name="Chevrot R."/>
        </authorList>
    </citation>
    <scope>NUCLEOTIDE SEQUENCE [LARGE SCALE GENOMIC DNA]</scope>
</reference>
<name>A0A383RGR2_PAEAL</name>
<dbReference type="AlphaFoldDB" id="A0A383RGR2"/>
<keyword evidence="4" id="KW-1133">Transmembrane helix</keyword>
<evidence type="ECO:0000313" key="6">
    <source>
        <dbReference type="EMBL" id="SYX85861.1"/>
    </source>
</evidence>
<accession>A0A383RGR2</accession>
<dbReference type="InterPro" id="IPR033140">
    <property type="entry name" value="Lipase_GDXG_put_SER_AS"/>
</dbReference>
<dbReference type="GO" id="GO:0016787">
    <property type="term" value="F:hydrolase activity"/>
    <property type="evidence" value="ECO:0007669"/>
    <property type="project" value="UniProtKB-KW"/>
</dbReference>
<evidence type="ECO:0000256" key="4">
    <source>
        <dbReference type="SAM" id="Phobius"/>
    </source>
</evidence>
<gene>
    <name evidence="6" type="ORF">PBLR_14283</name>
</gene>
<dbReference type="Gene3D" id="3.40.50.1820">
    <property type="entry name" value="alpha/beta hydrolase"/>
    <property type="match status" value="1"/>
</dbReference>
<dbReference type="EMBL" id="LS992241">
    <property type="protein sequence ID" value="SYX85861.1"/>
    <property type="molecule type" value="Genomic_DNA"/>
</dbReference>
<comment type="similarity">
    <text evidence="1">Belongs to the 'GDXG' lipolytic enzyme family.</text>
</comment>
<dbReference type="PROSITE" id="PS01174">
    <property type="entry name" value="LIPASE_GDXG_SER"/>
    <property type="match status" value="1"/>
</dbReference>
<protein>
    <submittedName>
        <fullName evidence="6">Alpha/beta hydrolase</fullName>
    </submittedName>
</protein>
<dbReference type="InterPro" id="IPR050300">
    <property type="entry name" value="GDXG_lipolytic_enzyme"/>
</dbReference>
<keyword evidence="4" id="KW-0472">Membrane</keyword>
<proteinExistence type="inferred from homology"/>